<organism evidence="10 11">
    <name type="scientific">Virgibacillus halodenitrificans</name>
    <name type="common">Bacillus halodenitrificans</name>
    <dbReference type="NCBI Taxonomy" id="1482"/>
    <lineage>
        <taxon>Bacteria</taxon>
        <taxon>Bacillati</taxon>
        <taxon>Bacillota</taxon>
        <taxon>Bacilli</taxon>
        <taxon>Bacillales</taxon>
        <taxon>Bacillaceae</taxon>
        <taxon>Virgibacillus</taxon>
    </lineage>
</organism>
<feature type="transmembrane region" description="Helical" evidence="9">
    <location>
        <begin position="936"/>
        <end position="957"/>
    </location>
</feature>
<keyword evidence="7" id="KW-0175">Coiled coil</keyword>
<dbReference type="EMBL" id="CP017962">
    <property type="protein sequence ID" value="APC47312.1"/>
    <property type="molecule type" value="Genomic_DNA"/>
</dbReference>
<evidence type="ECO:0000256" key="6">
    <source>
        <dbReference type="ARBA" id="ARBA00023136"/>
    </source>
</evidence>
<dbReference type="GeneID" id="71513475"/>
<proteinExistence type="inferred from homology"/>
<dbReference type="PANTHER" id="PTHR30294:SF29">
    <property type="entry name" value="MULTIDRUG ABC TRANSPORTER PERMEASE YBHS-RELATED"/>
    <property type="match status" value="1"/>
</dbReference>
<feature type="transmembrane region" description="Helical" evidence="9">
    <location>
        <begin position="893"/>
        <end position="916"/>
    </location>
</feature>
<feature type="transmembrane region" description="Helical" evidence="9">
    <location>
        <begin position="831"/>
        <end position="851"/>
    </location>
</feature>
<gene>
    <name evidence="10" type="ORF">BME96_03625</name>
</gene>
<evidence type="ECO:0000313" key="11">
    <source>
        <dbReference type="Proteomes" id="UP000182945"/>
    </source>
</evidence>
<evidence type="ECO:0000256" key="2">
    <source>
        <dbReference type="ARBA" id="ARBA00008338"/>
    </source>
</evidence>
<evidence type="ECO:0000256" key="5">
    <source>
        <dbReference type="ARBA" id="ARBA00022989"/>
    </source>
</evidence>
<dbReference type="GO" id="GO:0005886">
    <property type="term" value="C:plasma membrane"/>
    <property type="evidence" value="ECO:0007669"/>
    <property type="project" value="UniProtKB-SubCell"/>
</dbReference>
<dbReference type="AlphaFoldDB" id="A0AAC9IX34"/>
<dbReference type="RefSeq" id="WP_071648295.1">
    <property type="nucleotide sequence ID" value="NZ_CP017962.1"/>
</dbReference>
<protein>
    <submittedName>
        <fullName evidence="10">Type VII secretion protein EsaA</fullName>
    </submittedName>
</protein>
<keyword evidence="6 9" id="KW-0472">Membrane</keyword>
<feature type="transmembrane region" description="Helical" evidence="9">
    <location>
        <begin position="805"/>
        <end position="824"/>
    </location>
</feature>
<dbReference type="PANTHER" id="PTHR30294">
    <property type="entry name" value="MEMBRANE COMPONENT OF ABC TRANSPORTER YHHJ-RELATED"/>
    <property type="match status" value="1"/>
</dbReference>
<evidence type="ECO:0000256" key="4">
    <source>
        <dbReference type="ARBA" id="ARBA00022692"/>
    </source>
</evidence>
<evidence type="ECO:0000256" key="7">
    <source>
        <dbReference type="SAM" id="Coils"/>
    </source>
</evidence>
<accession>A0AAC9IX34</accession>
<comment type="similarity">
    <text evidence="2">Belongs to the EsaA family.</text>
</comment>
<feature type="transmembrane region" description="Helical" evidence="9">
    <location>
        <begin position="863"/>
        <end position="881"/>
    </location>
</feature>
<feature type="region of interest" description="Disordered" evidence="8">
    <location>
        <begin position="421"/>
        <end position="446"/>
    </location>
</feature>
<feature type="compositionally biased region" description="Polar residues" evidence="8">
    <location>
        <begin position="436"/>
        <end position="446"/>
    </location>
</feature>
<reference evidence="10 11" key="1">
    <citation type="submission" date="2016-11" db="EMBL/GenBank/DDBJ databases">
        <title>Complete genome sequencing of Virgibacillus halodenitrificans PDB-F2.</title>
        <authorList>
            <person name="Sun Z."/>
            <person name="Zhou Y."/>
            <person name="Li H."/>
        </authorList>
    </citation>
    <scope>NUCLEOTIDE SEQUENCE [LARGE SCALE GENOMIC DNA]</scope>
    <source>
        <strain evidence="10 11">PDB-F2</strain>
    </source>
</reference>
<feature type="coiled-coil region" evidence="7">
    <location>
        <begin position="703"/>
        <end position="744"/>
    </location>
</feature>
<dbReference type="KEGG" id="vhl:BME96_03625"/>
<evidence type="ECO:0000256" key="1">
    <source>
        <dbReference type="ARBA" id="ARBA00004651"/>
    </source>
</evidence>
<comment type="subcellular location">
    <subcellularLocation>
        <location evidence="1">Cell membrane</location>
        <topology evidence="1">Multi-pass membrane protein</topology>
    </subcellularLocation>
</comment>
<dbReference type="NCBIfam" id="TIGR03929">
    <property type="entry name" value="T7_esaA_Nterm"/>
    <property type="match status" value="1"/>
</dbReference>
<feature type="coiled-coil region" evidence="7">
    <location>
        <begin position="629"/>
        <end position="674"/>
    </location>
</feature>
<feature type="coiled-coil region" evidence="7">
    <location>
        <begin position="198"/>
        <end position="314"/>
    </location>
</feature>
<evidence type="ECO:0000256" key="8">
    <source>
        <dbReference type="SAM" id="MobiDB-lite"/>
    </source>
</evidence>
<evidence type="ECO:0000313" key="10">
    <source>
        <dbReference type="EMBL" id="APC47312.1"/>
    </source>
</evidence>
<sequence>MSEGLKSSLTLAAKILVILVLPLLLFRYVDSQPVPAVQEEEDEATRSVAVVNEDTGIIQEEEKLILGQEIPALLNEQKDYKWTVVNRSAAEQGFSNQKYDAIIYVPSTFSENIMTFKEDKPTKAALNYVIQPNLEAKDRQRIHREMATAKNKINEEMSTIYWSYVSKEVDNIRAQFDKILEKEVAFQDAMYSFYTPSSKTLAHEIDQHKNNLENILNQTDQINDVSSDSANAANEAENKMKTFTEALEAYKETQLEQQKLLEAAQTKNQEAIAGIIEEYNTKLSESMAKKQEQISKMQDSVVYLENQNRNLLENYSTNIAKGKNAINDWVEWERSNKEIYTNLNTEINSIIDSYIDGIDNQKRNAAREDAVKAVNLITNAPVSMEIGDLNKPENSTVSLEEFRENLSTLEGEIKAIQSLVETSPPDNSGEGEGENTGDSTQQGQGRINNVVELPVLDWDSLYTSIHDISDALSSKEGEINKGLPFEGWDNLVTEYENIFKQIKENRKGLVQRIVDNIDKKQGAINNQLEDELKVGFPEKDSLKKKTIDSLITYNDSLTVVKTTLHQKTNINEEIIKEIDKLNIDLKMKELFVEVNQKYTDRLSPVFGVASEEINQLRNQSPTESFSEVLDGLESTLNENKELIQAEQANTNDLIKALQQNATEITNQLQTVNADTFEWQESPSLEYLDGQMVFSIQQGTASDLKQLSDLVTNLEENQSEITTNTKDLQAQISTVQKQSDELNNKWSVNVASTGLIREDAYEILGNTVVDGQENPFVYNHLANPVNVEGQVNGKVLSETEERVPPVVMFMIILISGLLIGFLSHYYSNNTYLVQGGLFLLLNLAVGMIISIYGLNLYELDDAQAIKWSVFTILLLMACANVVRGGLFIGPFVGWLASIAMIVFFITPLLNIVVPEFTFNNPVSNVYMGLQYGTETSFILTIIVLAAITLAISAFIYTLQVMRNKARVEPNEEKAS</sequence>
<dbReference type="Gene3D" id="3.40.1710.10">
    <property type="entry name" value="abc type-2 transporter like domain"/>
    <property type="match status" value="1"/>
</dbReference>
<evidence type="ECO:0000256" key="3">
    <source>
        <dbReference type="ARBA" id="ARBA00022475"/>
    </source>
</evidence>
<dbReference type="InterPro" id="IPR023838">
    <property type="entry name" value="T7SS_EsaA"/>
</dbReference>
<keyword evidence="5 9" id="KW-1133">Transmembrane helix</keyword>
<evidence type="ECO:0000256" key="9">
    <source>
        <dbReference type="SAM" id="Phobius"/>
    </source>
</evidence>
<dbReference type="Proteomes" id="UP000182945">
    <property type="component" value="Chromosome"/>
</dbReference>
<keyword evidence="4 9" id="KW-0812">Transmembrane</keyword>
<dbReference type="InterPro" id="IPR051449">
    <property type="entry name" value="ABC-2_transporter_component"/>
</dbReference>
<keyword evidence="3" id="KW-1003">Cell membrane</keyword>
<name>A0AAC9IX34_VIRHA</name>